<feature type="domain" description="HTH gntR-type" evidence="4">
    <location>
        <begin position="5"/>
        <end position="73"/>
    </location>
</feature>
<keyword evidence="6" id="KW-1185">Reference proteome</keyword>
<evidence type="ECO:0000256" key="2">
    <source>
        <dbReference type="ARBA" id="ARBA00023125"/>
    </source>
</evidence>
<dbReference type="PANTHER" id="PTHR43537">
    <property type="entry name" value="TRANSCRIPTIONAL REGULATOR, GNTR FAMILY"/>
    <property type="match status" value="1"/>
</dbReference>
<dbReference type="InterPro" id="IPR000524">
    <property type="entry name" value="Tscrpt_reg_HTH_GntR"/>
</dbReference>
<dbReference type="PRINTS" id="PR00035">
    <property type="entry name" value="HTHGNTR"/>
</dbReference>
<dbReference type="Pfam" id="PF00392">
    <property type="entry name" value="GntR"/>
    <property type="match status" value="1"/>
</dbReference>
<dbReference type="EMBL" id="JBHSLL010000039">
    <property type="protein sequence ID" value="MFC5386685.1"/>
    <property type="molecule type" value="Genomic_DNA"/>
</dbReference>
<dbReference type="InterPro" id="IPR011711">
    <property type="entry name" value="GntR_C"/>
</dbReference>
<sequence length="270" mass="29618">MSRRKPLSTIVAESLLQKVRSGELAPGAQLPTEAELGAQYGVSRTVIREAVARLRSAGLVIPQQGRGVFVSEAPRVQGFTIPQEALRTLPETIALLELRLSVEVESAALCAERRSDEEAHAIRLSMEQVDAQHEDPTRINIHYDYDFHLKIAECSRNEFIHGFLAYLRPVIVPRFQLGHIVASEHKENYYARIHSEHEAIVAGIERRDPQGAREAMRRHLHNSLERVRALALASGVGTAGARTVGTADALFAGLAGSSAQGAPERQDDDG</sequence>
<evidence type="ECO:0000256" key="1">
    <source>
        <dbReference type="ARBA" id="ARBA00023015"/>
    </source>
</evidence>
<dbReference type="Pfam" id="PF07729">
    <property type="entry name" value="FCD"/>
    <property type="match status" value="1"/>
</dbReference>
<dbReference type="InterPro" id="IPR036390">
    <property type="entry name" value="WH_DNA-bd_sf"/>
</dbReference>
<reference evidence="6" key="1">
    <citation type="journal article" date="2019" name="Int. J. Syst. Evol. Microbiol.">
        <title>The Global Catalogue of Microorganisms (GCM) 10K type strain sequencing project: providing services to taxonomists for standard genome sequencing and annotation.</title>
        <authorList>
            <consortium name="The Broad Institute Genomics Platform"/>
            <consortium name="The Broad Institute Genome Sequencing Center for Infectious Disease"/>
            <person name="Wu L."/>
            <person name="Ma J."/>
        </authorList>
    </citation>
    <scope>NUCLEOTIDE SEQUENCE [LARGE SCALE GENOMIC DNA]</scope>
    <source>
        <strain evidence="6">CGMCC 4.1415</strain>
    </source>
</reference>
<dbReference type="SUPFAM" id="SSF46785">
    <property type="entry name" value="Winged helix' DNA-binding domain"/>
    <property type="match status" value="1"/>
</dbReference>
<gene>
    <name evidence="5" type="ORF">ACFPLB_12010</name>
</gene>
<dbReference type="SMART" id="SM00345">
    <property type="entry name" value="HTH_GNTR"/>
    <property type="match status" value="1"/>
</dbReference>
<evidence type="ECO:0000259" key="4">
    <source>
        <dbReference type="PROSITE" id="PS50949"/>
    </source>
</evidence>
<dbReference type="CDD" id="cd07377">
    <property type="entry name" value="WHTH_GntR"/>
    <property type="match status" value="1"/>
</dbReference>
<dbReference type="SUPFAM" id="SSF48008">
    <property type="entry name" value="GntR ligand-binding domain-like"/>
    <property type="match status" value="1"/>
</dbReference>
<dbReference type="InterPro" id="IPR036388">
    <property type="entry name" value="WH-like_DNA-bd_sf"/>
</dbReference>
<dbReference type="PROSITE" id="PS50949">
    <property type="entry name" value="HTH_GNTR"/>
    <property type="match status" value="1"/>
</dbReference>
<proteinExistence type="predicted"/>
<dbReference type="RefSeq" id="WP_378229907.1">
    <property type="nucleotide sequence ID" value="NZ_JBHSLL010000039.1"/>
</dbReference>
<dbReference type="Gene3D" id="1.20.120.530">
    <property type="entry name" value="GntR ligand-binding domain-like"/>
    <property type="match status" value="1"/>
</dbReference>
<organism evidence="5 6">
    <name type="scientific">Aquamicrobium segne</name>
    <dbReference type="NCBI Taxonomy" id="469547"/>
    <lineage>
        <taxon>Bacteria</taxon>
        <taxon>Pseudomonadati</taxon>
        <taxon>Pseudomonadota</taxon>
        <taxon>Alphaproteobacteria</taxon>
        <taxon>Hyphomicrobiales</taxon>
        <taxon>Phyllobacteriaceae</taxon>
        <taxon>Aquamicrobium</taxon>
    </lineage>
</organism>
<dbReference type="Proteomes" id="UP001596016">
    <property type="component" value="Unassembled WGS sequence"/>
</dbReference>
<keyword evidence="2" id="KW-0238">DNA-binding</keyword>
<dbReference type="PANTHER" id="PTHR43537:SF5">
    <property type="entry name" value="UXU OPERON TRANSCRIPTIONAL REGULATOR"/>
    <property type="match status" value="1"/>
</dbReference>
<dbReference type="InterPro" id="IPR008920">
    <property type="entry name" value="TF_FadR/GntR_C"/>
</dbReference>
<keyword evidence="3" id="KW-0804">Transcription</keyword>
<comment type="caution">
    <text evidence="5">The sequence shown here is derived from an EMBL/GenBank/DDBJ whole genome shotgun (WGS) entry which is preliminary data.</text>
</comment>
<name>A0ABW0GZM2_9HYPH</name>
<accession>A0ABW0GZM2</accession>
<dbReference type="Gene3D" id="1.10.10.10">
    <property type="entry name" value="Winged helix-like DNA-binding domain superfamily/Winged helix DNA-binding domain"/>
    <property type="match status" value="1"/>
</dbReference>
<keyword evidence="1" id="KW-0805">Transcription regulation</keyword>
<evidence type="ECO:0000313" key="5">
    <source>
        <dbReference type="EMBL" id="MFC5386685.1"/>
    </source>
</evidence>
<dbReference type="SMART" id="SM00895">
    <property type="entry name" value="FCD"/>
    <property type="match status" value="1"/>
</dbReference>
<evidence type="ECO:0000256" key="3">
    <source>
        <dbReference type="ARBA" id="ARBA00023163"/>
    </source>
</evidence>
<protein>
    <submittedName>
        <fullName evidence="5">FadR/GntR family transcriptional regulator</fullName>
    </submittedName>
</protein>
<evidence type="ECO:0000313" key="6">
    <source>
        <dbReference type="Proteomes" id="UP001596016"/>
    </source>
</evidence>